<dbReference type="Proteomes" id="UP000828236">
    <property type="component" value="Unassembled WGS sequence"/>
</dbReference>
<dbReference type="SUPFAM" id="SSF47370">
    <property type="entry name" value="Bromodomain"/>
    <property type="match status" value="2"/>
</dbReference>
<dbReference type="PANTHER" id="PTHR13900:SF0">
    <property type="entry name" value="TRANSCRIPTION INITIATION FACTOR TFIID SUBUNIT 1"/>
    <property type="match status" value="1"/>
</dbReference>
<evidence type="ECO:0000256" key="6">
    <source>
        <dbReference type="ARBA" id="ARBA00023242"/>
    </source>
</evidence>
<name>A0A9D4P3M7_DERFA</name>
<dbReference type="Pfam" id="PF12157">
    <property type="entry name" value="DUF3591"/>
    <property type="match status" value="1"/>
</dbReference>
<comment type="caution">
    <text evidence="11">The sequence shown here is derived from an EMBL/GenBank/DDBJ whole genome shotgun (WGS) entry which is preliminary data.</text>
</comment>
<evidence type="ECO:0000256" key="1">
    <source>
        <dbReference type="ARBA" id="ARBA00004123"/>
    </source>
</evidence>
<feature type="compositionally biased region" description="Basic and acidic residues" evidence="9">
    <location>
        <begin position="97"/>
        <end position="113"/>
    </location>
</feature>
<evidence type="ECO:0000256" key="7">
    <source>
        <dbReference type="PROSITE-ProRule" id="PRU00035"/>
    </source>
</evidence>
<feature type="region of interest" description="Disordered" evidence="9">
    <location>
        <begin position="519"/>
        <end position="541"/>
    </location>
</feature>
<dbReference type="Pfam" id="PF00439">
    <property type="entry name" value="Bromodomain"/>
    <property type="match status" value="2"/>
</dbReference>
<feature type="region of interest" description="Disordered" evidence="9">
    <location>
        <begin position="335"/>
        <end position="374"/>
    </location>
</feature>
<evidence type="ECO:0000256" key="8">
    <source>
        <dbReference type="SAM" id="Coils"/>
    </source>
</evidence>
<dbReference type="PROSITE" id="PS00633">
    <property type="entry name" value="BROMODOMAIN_1"/>
    <property type="match status" value="2"/>
</dbReference>
<feature type="region of interest" description="Disordered" evidence="9">
    <location>
        <begin position="1324"/>
        <end position="1353"/>
    </location>
</feature>
<organism evidence="11">
    <name type="scientific">Dermatophagoides farinae</name>
    <name type="common">American house dust mite</name>
    <dbReference type="NCBI Taxonomy" id="6954"/>
    <lineage>
        <taxon>Eukaryota</taxon>
        <taxon>Metazoa</taxon>
        <taxon>Ecdysozoa</taxon>
        <taxon>Arthropoda</taxon>
        <taxon>Chelicerata</taxon>
        <taxon>Arachnida</taxon>
        <taxon>Acari</taxon>
        <taxon>Acariformes</taxon>
        <taxon>Sarcoptiformes</taxon>
        <taxon>Astigmata</taxon>
        <taxon>Psoroptidia</taxon>
        <taxon>Analgoidea</taxon>
        <taxon>Pyroglyphidae</taxon>
        <taxon>Dermatophagoidinae</taxon>
        <taxon>Dermatophagoides</taxon>
    </lineage>
</organism>
<feature type="compositionally biased region" description="Low complexity" evidence="9">
    <location>
        <begin position="433"/>
        <end position="448"/>
    </location>
</feature>
<dbReference type="InterPro" id="IPR022591">
    <property type="entry name" value="TAF1_HAT_dom"/>
</dbReference>
<feature type="compositionally biased region" description="Basic and acidic residues" evidence="9">
    <location>
        <begin position="1125"/>
        <end position="1145"/>
    </location>
</feature>
<dbReference type="GO" id="GO:0017025">
    <property type="term" value="F:TBP-class protein binding"/>
    <property type="evidence" value="ECO:0007669"/>
    <property type="project" value="InterPro"/>
</dbReference>
<feature type="compositionally biased region" description="Basic and acidic residues" evidence="9">
    <location>
        <begin position="449"/>
        <end position="467"/>
    </location>
</feature>
<feature type="compositionally biased region" description="Low complexity" evidence="9">
    <location>
        <begin position="1326"/>
        <end position="1344"/>
    </location>
</feature>
<feature type="domain" description="Bromo" evidence="10">
    <location>
        <begin position="1524"/>
        <end position="1594"/>
    </location>
</feature>
<feature type="region of interest" description="Disordered" evidence="9">
    <location>
        <begin position="1800"/>
        <end position="1867"/>
    </location>
</feature>
<evidence type="ECO:0000256" key="9">
    <source>
        <dbReference type="SAM" id="MobiDB-lite"/>
    </source>
</evidence>
<keyword evidence="8" id="KW-0175">Coiled coil</keyword>
<feature type="compositionally biased region" description="Acidic residues" evidence="9">
    <location>
        <begin position="1089"/>
        <end position="1105"/>
    </location>
</feature>
<keyword evidence="5" id="KW-0804">Transcription</keyword>
<dbReference type="GO" id="GO:0051123">
    <property type="term" value="P:RNA polymerase II preinitiation complex assembly"/>
    <property type="evidence" value="ECO:0007669"/>
    <property type="project" value="TreeGrafter"/>
</dbReference>
<feature type="coiled-coil region" evidence="8">
    <location>
        <begin position="1226"/>
        <end position="1265"/>
    </location>
</feature>
<feature type="region of interest" description="Disordered" evidence="9">
    <location>
        <begin position="75"/>
        <end position="113"/>
    </location>
</feature>
<accession>A0A9D4P3M7</accession>
<dbReference type="PANTHER" id="PTHR13900">
    <property type="entry name" value="TRANSCRIPTION INITIATION FACTOR TFIID"/>
    <property type="match status" value="1"/>
</dbReference>
<feature type="region of interest" description="Disordered" evidence="9">
    <location>
        <begin position="1030"/>
        <end position="1050"/>
    </location>
</feature>
<keyword evidence="3" id="KW-0805">Transcription regulation</keyword>
<feature type="region of interest" description="Disordered" evidence="9">
    <location>
        <begin position="429"/>
        <end position="467"/>
    </location>
</feature>
<feature type="region of interest" description="Disordered" evidence="9">
    <location>
        <begin position="658"/>
        <end position="677"/>
    </location>
</feature>
<feature type="region of interest" description="Disordered" evidence="9">
    <location>
        <begin position="1085"/>
        <end position="1178"/>
    </location>
</feature>
<feature type="region of interest" description="Disordered" evidence="9">
    <location>
        <begin position="962"/>
        <end position="989"/>
    </location>
</feature>
<evidence type="ECO:0000313" key="11">
    <source>
        <dbReference type="EMBL" id="KAH7643784.1"/>
    </source>
</evidence>
<evidence type="ECO:0000256" key="5">
    <source>
        <dbReference type="ARBA" id="ARBA00023163"/>
    </source>
</evidence>
<dbReference type="EMBL" id="SDOV01000002">
    <property type="protein sequence ID" value="KAH7643784.1"/>
    <property type="molecule type" value="Genomic_DNA"/>
</dbReference>
<reference evidence="11" key="2">
    <citation type="journal article" date="2021" name="World Allergy Organ. J.">
        <title>Chromosome-level assembly of Dermatophagoides farinae genome and transcriptome reveals two novel allergens Der f 37 and Der f 39.</title>
        <authorList>
            <person name="Chen J."/>
            <person name="Cai Z."/>
            <person name="Fan D."/>
            <person name="Hu J."/>
            <person name="Hou Y."/>
            <person name="He Y."/>
            <person name="Zhang Z."/>
            <person name="Zhao Z."/>
            <person name="Gao P."/>
            <person name="Hu W."/>
            <person name="Sun J."/>
            <person name="Li J."/>
            <person name="Ji K."/>
        </authorList>
    </citation>
    <scope>NUCLEOTIDE SEQUENCE</scope>
    <source>
        <strain evidence="11">JKM2019</strain>
    </source>
</reference>
<feature type="domain" description="Bromo" evidence="10">
    <location>
        <begin position="1646"/>
        <end position="1716"/>
    </location>
</feature>
<sequence length="1899" mass="217244">MMSSDEEDNDDLPRSSSSASRIASAILFGNIDENGSDFDLDTKSEIAVDYSDINEFVADEEQSFVEDLLNNIIQTNKNDNYDDDDYDDKNPNLDSQSDGKQKDNQIEIQKDKDGFVIPQQPIRKTDSLTVKSNNIQIEEQQQDHIDGDNEKLCEGSEHQSQTCKKRLDTPLAAMLPSKYADLDVTELFPEFRHNQVLRFSRLFGPGKSSSLPQIWKSVRNKRRNRHIFENKLFIVQQTKTPPIDKNNRDIWEFDACPVEDIPADMIEMDDEIRLMQNDFIDDEHGKNSAGENEDRNKIAEWRYGPARFWYDRMKVPENGDGFDYGFKLKNQDSFIDGDDDNGDENDDNNKDDHCSSATKSKQSPLDNQPLSNDDDDAFHLVTQLNWENEVIWNADEVRQKILAKLNDKHLASGWLPSGHNRTATAFTQQMRGSAAPKSIPIPSSSSSFKKNDGKKNTADSSKNDDHDDQWFSIFPIENEDLVYGLWEDSVIWDSEAMDRIPEPPLLVLDRNDENIILEVPNDEDPNESNKNQPTKEKKEGIRKSRLLLGKAGVIAEPEILQPPSPPSGEKDPYNISNDEYYAQKTTTDATLKSNVGSNLIQHSIPALELRQPFFPTFLSYQRLRAFHRPSLKRYSHGAIADTLPHGVQPLVKHIKRKAKQREQERQASGGGEMFFMRTPEDLTGKDGDLILTEYSEEHPPLIMQVGMATKIKNYYRRKLGKDSGAPNYKYGETVYCHTSPFLGNLQHGQSQQALENNLFRVPIYEHQLPETDFLVIRTRDNYHIREVETIYTKANNFMRDFLQVFIFRLFWKNNDNPRRIKMEDIKKAFPLHSESSIRKRLKQCADFKRTGMDSNWWVLKSDFRLPSEDEIRAMVSPEACCAYYSMLAAEQRLKDAGYGEKSMFAPDDAEDEDLQVKMDDEVKAAPWNTSRAFVSAMKGKCLLQLTGVADPTGCGEGFSYVRIPNKPQQSKEEQQKEPLPKKTVTGTDADLRRLPLNAAKQLLRKFGVPDDEIKKLSRWEVIDVVRTLSTKQVKQQTGDSNGGQGEDDAMSKFARGNRFSIAEHQERYKEECQRIFDLQNRVLASTEDLSTDEDESEEEEDSEIEELGKNIESMLANKKTINQISRDREEEERRELKKLMLREESSNQGMSGDSKKRKNDSNADDNDNNDGNALMSSSSSTGRILKIYRTFTDSEGKEYVRIETVRKPAVIDTYVRIRTTKDDAFIKQFASAMDEQQKEEKRKEKRRIQEQLRRMKRNQEREKLANSLRNSFGITTTLNSTMNIGSISGAMPSQPPLIATSTPASLASPFLFNPNLNPMGVGGTPLGTPTTPIDLISSSSSSSKVTKRSSRKDKETNLKLKCGACGSVGHMRTNRACPLYGNPEAGSITFGNGNDLSADDSIGGGGGVIGTNLNQSSTILNEENLVKLDETKLVLSKSVMKQLDLEQQKQQQLELERQQKKAASIKLKIPKDVLKKRKKRSATQDNNDRLDYLQKPDYKSANRRRTDPLVILSDIFEEIWNEMRSMPDSEPFHQPVNVKTVPDYYNIITRPMDLQSIRQNIRNKRYKNREEFLNDVNMIVKNSEIYNGPNHVLSTIARRLMELCVLKIQQKEEELIKLEKVINPLLDEDQTAFSYILKTIVAQKLKTIPDTWSFHKPVNKKTVKNYYDIIKNPMDLDTLEQNATNHVYKTRETFLEHVGLIYENSVRFNGPDSEFTRKAAQIVEVANIELKQYESQLIVLEKAIGDHNITGLDDDMIDDESNMAEEYDDDQQQQSMQPPPAKQARLFQDVDMDENQQDTTDIVADDLQIESGDESDDDDDDDDDDPESLSGWHDAHHHQQQQQHSFISEQQSSSYHQNVDDFDENYDPSEFLLKNYNQLETFIKSKSNISFKIFKTSQH</sequence>
<dbReference type="CDD" id="cd05511">
    <property type="entry name" value="Bromo_TFIID"/>
    <property type="match status" value="1"/>
</dbReference>
<keyword evidence="6" id="KW-0539">Nucleus</keyword>
<feature type="compositionally biased region" description="Polar residues" evidence="9">
    <location>
        <begin position="355"/>
        <end position="371"/>
    </location>
</feature>
<dbReference type="SMART" id="SM00297">
    <property type="entry name" value="BROMO"/>
    <property type="match status" value="2"/>
</dbReference>
<dbReference type="PROSITE" id="PS50014">
    <property type="entry name" value="BROMODOMAIN_2"/>
    <property type="match status" value="2"/>
</dbReference>
<dbReference type="GO" id="GO:0004402">
    <property type="term" value="F:histone acetyltransferase activity"/>
    <property type="evidence" value="ECO:0007669"/>
    <property type="project" value="InterPro"/>
</dbReference>
<dbReference type="GO" id="GO:0016251">
    <property type="term" value="F:RNA polymerase II general transcription initiation factor activity"/>
    <property type="evidence" value="ECO:0007669"/>
    <property type="project" value="InterPro"/>
</dbReference>
<gene>
    <name evidence="11" type="ORF">HUG17_6146</name>
</gene>
<feature type="compositionally biased region" description="Polar residues" evidence="9">
    <location>
        <begin position="1030"/>
        <end position="1039"/>
    </location>
</feature>
<dbReference type="GO" id="GO:0005669">
    <property type="term" value="C:transcription factor TFIID complex"/>
    <property type="evidence" value="ECO:0007669"/>
    <property type="project" value="InterPro"/>
</dbReference>
<dbReference type="Pfam" id="PF15288">
    <property type="entry name" value="zf-CCHC_6"/>
    <property type="match status" value="1"/>
</dbReference>
<comment type="similarity">
    <text evidence="2">Belongs to the TAF1 family.</text>
</comment>
<dbReference type="InterPro" id="IPR040240">
    <property type="entry name" value="TAF1"/>
</dbReference>
<dbReference type="Gene3D" id="1.20.920.10">
    <property type="entry name" value="Bromodomain-like"/>
    <property type="match status" value="2"/>
</dbReference>
<comment type="subcellular location">
    <subcellularLocation>
        <location evidence="1">Nucleus</location>
    </subcellularLocation>
</comment>
<feature type="compositionally biased region" description="Basic and acidic residues" evidence="9">
    <location>
        <begin position="969"/>
        <end position="980"/>
    </location>
</feature>
<dbReference type="InterPro" id="IPR041670">
    <property type="entry name" value="Znf-CCHC_6"/>
</dbReference>
<evidence type="ECO:0000256" key="3">
    <source>
        <dbReference type="ARBA" id="ARBA00023015"/>
    </source>
</evidence>
<dbReference type="InterPro" id="IPR036427">
    <property type="entry name" value="Bromodomain-like_sf"/>
</dbReference>
<evidence type="ECO:0000259" key="10">
    <source>
        <dbReference type="PROSITE" id="PS50014"/>
    </source>
</evidence>
<feature type="compositionally biased region" description="Low complexity" evidence="9">
    <location>
        <begin position="1840"/>
        <end position="1856"/>
    </location>
</feature>
<feature type="compositionally biased region" description="Acidic residues" evidence="9">
    <location>
        <begin position="1803"/>
        <end position="1827"/>
    </location>
</feature>
<dbReference type="PRINTS" id="PR00503">
    <property type="entry name" value="BROMODOMAIN"/>
</dbReference>
<dbReference type="InterPro" id="IPR018359">
    <property type="entry name" value="Bromodomain_CS"/>
</dbReference>
<proteinExistence type="inferred from homology"/>
<feature type="compositionally biased region" description="Acidic residues" evidence="9">
    <location>
        <begin position="335"/>
        <end position="346"/>
    </location>
</feature>
<evidence type="ECO:0000256" key="4">
    <source>
        <dbReference type="ARBA" id="ARBA00023117"/>
    </source>
</evidence>
<keyword evidence="4 7" id="KW-0103">Bromodomain</keyword>
<reference evidence="11" key="1">
    <citation type="submission" date="2020-06" db="EMBL/GenBank/DDBJ databases">
        <authorList>
            <person name="Ji K."/>
            <person name="Li J."/>
        </authorList>
    </citation>
    <scope>NUCLEOTIDE SEQUENCE</scope>
    <source>
        <strain evidence="11">JKM2019</strain>
        <tissue evidence="11">Whole body</tissue>
    </source>
</reference>
<dbReference type="InterPro" id="IPR001487">
    <property type="entry name" value="Bromodomain"/>
</dbReference>
<protein>
    <submittedName>
        <fullName evidence="11">Transcription initiation factor tfiid subunit 1-like protein</fullName>
    </submittedName>
</protein>
<evidence type="ECO:0000256" key="2">
    <source>
        <dbReference type="ARBA" id="ARBA00009064"/>
    </source>
</evidence>